<comment type="similarity">
    <text evidence="1">Belongs to the AAA ATPase family.</text>
</comment>
<proteinExistence type="inferred from homology"/>
<dbReference type="AlphaFoldDB" id="A0A6C0BF80"/>
<dbReference type="Pfam" id="PF00004">
    <property type="entry name" value="AAA"/>
    <property type="match status" value="1"/>
</dbReference>
<dbReference type="SMART" id="SM00382">
    <property type="entry name" value="AAA"/>
    <property type="match status" value="2"/>
</dbReference>
<dbReference type="PANTHER" id="PTHR23078">
    <property type="entry name" value="VESICULAR-FUSION PROTEIN NSF"/>
    <property type="match status" value="1"/>
</dbReference>
<dbReference type="GO" id="GO:0005524">
    <property type="term" value="F:ATP binding"/>
    <property type="evidence" value="ECO:0007669"/>
    <property type="project" value="UniProtKB-KW"/>
</dbReference>
<evidence type="ECO:0000256" key="5">
    <source>
        <dbReference type="ARBA" id="ARBA00022927"/>
    </source>
</evidence>
<keyword evidence="5" id="KW-0653">Protein transport</keyword>
<dbReference type="PANTHER" id="PTHR23078:SF3">
    <property type="entry name" value="VESICLE-FUSING ATPASE"/>
    <property type="match status" value="1"/>
</dbReference>
<feature type="coiled-coil region" evidence="6">
    <location>
        <begin position="178"/>
        <end position="212"/>
    </location>
</feature>
<dbReference type="Gene3D" id="3.40.50.300">
    <property type="entry name" value="P-loop containing nucleotide triphosphate hydrolases"/>
    <property type="match status" value="2"/>
</dbReference>
<evidence type="ECO:0000256" key="4">
    <source>
        <dbReference type="ARBA" id="ARBA00022840"/>
    </source>
</evidence>
<evidence type="ECO:0000259" key="7">
    <source>
        <dbReference type="SMART" id="SM00382"/>
    </source>
</evidence>
<keyword evidence="6" id="KW-0175">Coiled coil</keyword>
<protein>
    <recommendedName>
        <fullName evidence="7">AAA+ ATPase domain-containing protein</fullName>
    </recommendedName>
</protein>
<dbReference type="Pfam" id="PF17862">
    <property type="entry name" value="AAA_lid_3"/>
    <property type="match status" value="1"/>
</dbReference>
<evidence type="ECO:0000256" key="2">
    <source>
        <dbReference type="ARBA" id="ARBA00022448"/>
    </source>
</evidence>
<dbReference type="InterPro" id="IPR027417">
    <property type="entry name" value="P-loop_NTPase"/>
</dbReference>
<feature type="domain" description="AAA+ ATPase" evidence="7">
    <location>
        <begin position="278"/>
        <end position="423"/>
    </location>
</feature>
<name>A0A6C0BF80_9ZZZZ</name>
<sequence length="686" mass="78061">MYKVRKSDDSSIFINCARLNNPIAEHIEISNGNKNVFLKTFYDETVEKDFVYVSIFVMEFLDLKFDQNVTISPTYNLIMDKQHLYINAAIIGSLIPSPQEISDDFKNLKEDFHLIPICDGLRYYHAGKYLYSFVCTNISDFYTFVGNHISIFIKTDFEYPYEYIIDKTKQNIYSKDLIEDTLSKVSSLKDNMSKLKDDISSLNNRFKTKEIETDNSPVFHDETKTTSNDTIDDELFSSDFNFDDLQIGGLDEQIKTIFRVAFSSRILSKESKNMGIKPPKGILLYGPPGTGKTLIAKKISKALKAKSFQVVNGPELLNKYIGETAHSIRNLFKKAEDDMKTKQNGLHIIVFDEFDAIARIRSSGESSTGSGSETVNQLLTKIDGLDELNNILIIATTNMKSSIDPALLRSGRIDLHIKIDIPNREGRKRIFEIHTEKLLRFNNLHHDVNIEELANITNNFSGAEIKSVIDKAATYQLAKLIDPKTMRRLPLDSIVIKMDDFIMAIKETNPVMGSVNKEIELITSVEIDLSNEEFRNVYNNVLESIASYFEGGILKSRCRNFTVLISGPTFSGKTKLVAHAIKYIMNNFSHIKFITPEKVMNEKCNIWNLFQEGINSESFLFVIDSIETIFDYSTTGVIQSKTRELLTILNSNIDISKKVVTILTCSNDIMINKLDLDKKVTLHLKL</sequence>
<dbReference type="EMBL" id="MN739124">
    <property type="protein sequence ID" value="QHS90068.1"/>
    <property type="molecule type" value="Genomic_DNA"/>
</dbReference>
<dbReference type="GO" id="GO:0016887">
    <property type="term" value="F:ATP hydrolysis activity"/>
    <property type="evidence" value="ECO:0007669"/>
    <property type="project" value="InterPro"/>
</dbReference>
<organism evidence="8">
    <name type="scientific">viral metagenome</name>
    <dbReference type="NCBI Taxonomy" id="1070528"/>
    <lineage>
        <taxon>unclassified sequences</taxon>
        <taxon>metagenomes</taxon>
        <taxon>organismal metagenomes</taxon>
    </lineage>
</organism>
<keyword evidence="3" id="KW-0547">Nucleotide-binding</keyword>
<evidence type="ECO:0000256" key="1">
    <source>
        <dbReference type="ARBA" id="ARBA00006914"/>
    </source>
</evidence>
<feature type="domain" description="AAA+ ATPase" evidence="7">
    <location>
        <begin position="559"/>
        <end position="676"/>
    </location>
</feature>
<dbReference type="InterPro" id="IPR041569">
    <property type="entry name" value="AAA_lid_3"/>
</dbReference>
<dbReference type="InterPro" id="IPR003960">
    <property type="entry name" value="ATPase_AAA_CS"/>
</dbReference>
<reference evidence="8" key="1">
    <citation type="journal article" date="2020" name="Nature">
        <title>Giant virus diversity and host interactions through global metagenomics.</title>
        <authorList>
            <person name="Schulz F."/>
            <person name="Roux S."/>
            <person name="Paez-Espino D."/>
            <person name="Jungbluth S."/>
            <person name="Walsh D.A."/>
            <person name="Denef V.J."/>
            <person name="McMahon K.D."/>
            <person name="Konstantinidis K.T."/>
            <person name="Eloe-Fadrosh E.A."/>
            <person name="Kyrpides N.C."/>
            <person name="Woyke T."/>
        </authorList>
    </citation>
    <scope>NUCLEOTIDE SEQUENCE</scope>
    <source>
        <strain evidence="8">GVMAG-M-3300010160-4</strain>
    </source>
</reference>
<dbReference type="GO" id="GO:0043001">
    <property type="term" value="P:Golgi to plasma membrane protein transport"/>
    <property type="evidence" value="ECO:0007669"/>
    <property type="project" value="TreeGrafter"/>
</dbReference>
<accession>A0A6C0BF80</accession>
<dbReference type="InterPro" id="IPR003593">
    <property type="entry name" value="AAA+_ATPase"/>
</dbReference>
<dbReference type="SUPFAM" id="SSF52540">
    <property type="entry name" value="P-loop containing nucleoside triphosphate hydrolases"/>
    <property type="match status" value="2"/>
</dbReference>
<keyword evidence="4" id="KW-0067">ATP-binding</keyword>
<dbReference type="GO" id="GO:0035494">
    <property type="term" value="P:SNARE complex disassembly"/>
    <property type="evidence" value="ECO:0007669"/>
    <property type="project" value="InterPro"/>
</dbReference>
<dbReference type="GO" id="GO:0006891">
    <property type="term" value="P:intra-Golgi vesicle-mediated transport"/>
    <property type="evidence" value="ECO:0007669"/>
    <property type="project" value="TreeGrafter"/>
</dbReference>
<evidence type="ECO:0000313" key="8">
    <source>
        <dbReference type="EMBL" id="QHS90068.1"/>
    </source>
</evidence>
<dbReference type="InterPro" id="IPR003959">
    <property type="entry name" value="ATPase_AAA_core"/>
</dbReference>
<dbReference type="PROSITE" id="PS00674">
    <property type="entry name" value="AAA"/>
    <property type="match status" value="1"/>
</dbReference>
<keyword evidence="2" id="KW-0813">Transport</keyword>
<dbReference type="FunFam" id="1.10.8.60:FF:000115">
    <property type="entry name" value="N-ethylmaleimide-sensitive fusion protein, putative"/>
    <property type="match status" value="1"/>
</dbReference>
<dbReference type="GO" id="GO:0005795">
    <property type="term" value="C:Golgi stack"/>
    <property type="evidence" value="ECO:0007669"/>
    <property type="project" value="TreeGrafter"/>
</dbReference>
<evidence type="ECO:0000256" key="6">
    <source>
        <dbReference type="SAM" id="Coils"/>
    </source>
</evidence>
<evidence type="ECO:0000256" key="3">
    <source>
        <dbReference type="ARBA" id="ARBA00022741"/>
    </source>
</evidence>
<dbReference type="FunFam" id="3.40.50.300:FF:000154">
    <property type="entry name" value="Vesicle-fusing ATPase 1"/>
    <property type="match status" value="1"/>
</dbReference>
<dbReference type="Gene3D" id="1.10.8.60">
    <property type="match status" value="1"/>
</dbReference>
<dbReference type="InterPro" id="IPR039812">
    <property type="entry name" value="Vesicle-fus_ATPase"/>
</dbReference>